<organism evidence="9 10">
    <name type="scientific">Branchiostoma lanceolatum</name>
    <name type="common">Common lancelet</name>
    <name type="synonym">Amphioxus lanceolatum</name>
    <dbReference type="NCBI Taxonomy" id="7740"/>
    <lineage>
        <taxon>Eukaryota</taxon>
        <taxon>Metazoa</taxon>
        <taxon>Chordata</taxon>
        <taxon>Cephalochordata</taxon>
        <taxon>Leptocardii</taxon>
        <taxon>Amphioxiformes</taxon>
        <taxon>Branchiostomatidae</taxon>
        <taxon>Branchiostoma</taxon>
    </lineage>
</organism>
<evidence type="ECO:0000256" key="3">
    <source>
        <dbReference type="ARBA" id="ARBA00022525"/>
    </source>
</evidence>
<keyword evidence="5 8" id="KW-0378">Hydrolase</keyword>
<accession>A0A8J9VG09</accession>
<evidence type="ECO:0000256" key="4">
    <source>
        <dbReference type="ARBA" id="ARBA00022729"/>
    </source>
</evidence>
<dbReference type="EC" id="3.4.16.-" evidence="8"/>
<comment type="subcellular location">
    <subcellularLocation>
        <location evidence="1">Secreted</location>
    </subcellularLocation>
</comment>
<dbReference type="PANTHER" id="PTHR11802:SF201">
    <property type="entry name" value="CARBOXYPEPTIDASE"/>
    <property type="match status" value="1"/>
</dbReference>
<dbReference type="GO" id="GO:0006508">
    <property type="term" value="P:proteolysis"/>
    <property type="evidence" value="ECO:0007669"/>
    <property type="project" value="UniProtKB-KW"/>
</dbReference>
<name>A0A8J9VG09_BRALA</name>
<keyword evidence="10" id="KW-1185">Reference proteome</keyword>
<dbReference type="PROSITE" id="PS00131">
    <property type="entry name" value="CARBOXYPEPT_SER_SER"/>
    <property type="match status" value="1"/>
</dbReference>
<keyword evidence="6" id="KW-1015">Disulfide bond</keyword>
<evidence type="ECO:0000256" key="6">
    <source>
        <dbReference type="ARBA" id="ARBA00023157"/>
    </source>
</evidence>
<dbReference type="Gene3D" id="6.10.250.940">
    <property type="match status" value="1"/>
</dbReference>
<dbReference type="InterPro" id="IPR033124">
    <property type="entry name" value="Ser_caboxypep_his_AS"/>
</dbReference>
<dbReference type="FunFam" id="3.40.50.11320:FF:000002">
    <property type="entry name" value="Carboxypeptidase"/>
    <property type="match status" value="1"/>
</dbReference>
<evidence type="ECO:0000256" key="7">
    <source>
        <dbReference type="ARBA" id="ARBA00023180"/>
    </source>
</evidence>
<dbReference type="PANTHER" id="PTHR11802">
    <property type="entry name" value="SERINE PROTEASE FAMILY S10 SERINE CARBOXYPEPTIDASE"/>
    <property type="match status" value="1"/>
</dbReference>
<dbReference type="GO" id="GO:0004185">
    <property type="term" value="F:serine-type carboxypeptidase activity"/>
    <property type="evidence" value="ECO:0007669"/>
    <property type="project" value="UniProtKB-UniRule"/>
</dbReference>
<evidence type="ECO:0000256" key="1">
    <source>
        <dbReference type="ARBA" id="ARBA00004613"/>
    </source>
</evidence>
<feature type="signal peptide" evidence="8">
    <location>
        <begin position="1"/>
        <end position="21"/>
    </location>
</feature>
<comment type="similarity">
    <text evidence="2 8">Belongs to the peptidase S10 family.</text>
</comment>
<dbReference type="PROSITE" id="PS00560">
    <property type="entry name" value="CARBOXYPEPT_SER_HIS"/>
    <property type="match status" value="1"/>
</dbReference>
<dbReference type="EMBL" id="OV696686">
    <property type="protein sequence ID" value="CAH1233510.1"/>
    <property type="molecule type" value="Genomic_DNA"/>
</dbReference>
<proteinExistence type="inferred from homology"/>
<evidence type="ECO:0000313" key="10">
    <source>
        <dbReference type="Proteomes" id="UP000838412"/>
    </source>
</evidence>
<dbReference type="FunFam" id="3.40.50.1820:FF:000030">
    <property type="entry name" value="Carboxypeptidase"/>
    <property type="match status" value="1"/>
</dbReference>
<dbReference type="Proteomes" id="UP000838412">
    <property type="component" value="Chromosome 1"/>
</dbReference>
<keyword evidence="4 8" id="KW-0732">Signal</keyword>
<keyword evidence="8" id="KW-0645">Protease</keyword>
<dbReference type="Gene3D" id="3.40.50.1820">
    <property type="entry name" value="alpha/beta hydrolase"/>
    <property type="match status" value="1"/>
</dbReference>
<dbReference type="PRINTS" id="PR00724">
    <property type="entry name" value="CRBOXYPTASEC"/>
</dbReference>
<dbReference type="InterPro" id="IPR029058">
    <property type="entry name" value="AB_hydrolase_fold"/>
</dbReference>
<dbReference type="GO" id="GO:0005576">
    <property type="term" value="C:extracellular region"/>
    <property type="evidence" value="ECO:0007669"/>
    <property type="project" value="UniProtKB-SubCell"/>
</dbReference>
<gene>
    <name evidence="9" type="primary">CTSA</name>
    <name evidence="9" type="ORF">BLAG_LOCUS2262</name>
</gene>
<evidence type="ECO:0000256" key="5">
    <source>
        <dbReference type="ARBA" id="ARBA00022801"/>
    </source>
</evidence>
<feature type="chain" id="PRO_5035490128" description="Carboxypeptidase" evidence="8">
    <location>
        <begin position="22"/>
        <end position="476"/>
    </location>
</feature>
<protein>
    <recommendedName>
        <fullName evidence="8">Carboxypeptidase</fullName>
        <ecNumber evidence="8">3.4.16.-</ecNumber>
    </recommendedName>
</protein>
<dbReference type="SUPFAM" id="SSF53474">
    <property type="entry name" value="alpha/beta-Hydrolases"/>
    <property type="match status" value="1"/>
</dbReference>
<evidence type="ECO:0000256" key="2">
    <source>
        <dbReference type="ARBA" id="ARBA00009431"/>
    </source>
</evidence>
<keyword evidence="7" id="KW-0325">Glycoprotein</keyword>
<evidence type="ECO:0000313" key="9">
    <source>
        <dbReference type="EMBL" id="CAH1233510.1"/>
    </source>
</evidence>
<dbReference type="InterPro" id="IPR001563">
    <property type="entry name" value="Peptidase_S10"/>
</dbReference>
<dbReference type="Gene3D" id="3.40.50.11320">
    <property type="match status" value="1"/>
</dbReference>
<sequence length="476" mass="53533">MGPCVSFLVVFLATCPVYSLSRPETDSDKIESLPGLNATLPFSQYAGYLNVNESHGRRLFYWFVESQSDPERDPLVLWLNGGPGCSSFNGLFEENGPFSPNKDGKTLDLNPYSWNRNASVIFLESPSGVGFSYSDTTADYTTGDRQTAQDSLNFMLKFLEKYPQFKKNKFWITGESYAGHYVPNLASHIVDYNTVKPGSINLAGFMVGNAWTDPALDNPGATFFWWSHALISDRTYTGINKACNYSNIGPLLTNGKQALLSSSPGRLKDECELLLAEAHTEMGNINIYNIYVDVCLRHRDGRELLSQLARSDSVLRKFAQRRLEAEVGKMYPCEDDYMEKYLNRPDVIATIHAATLPYKWTSCSTIVNYSRTDLLSSMLPVYEKLFSADLRILVYSGDVDAIVPVTGTRAWLNKLPLTEVEGWHAWLASDHQVGGYSVMYDKLTFATVRNAGHEVPGYQPLRALDMFTRFLKNQRL</sequence>
<dbReference type="InterPro" id="IPR018202">
    <property type="entry name" value="Ser_caboxypep_ser_AS"/>
</dbReference>
<dbReference type="AlphaFoldDB" id="A0A8J9VG09"/>
<evidence type="ECO:0000256" key="8">
    <source>
        <dbReference type="RuleBase" id="RU361156"/>
    </source>
</evidence>
<dbReference type="Pfam" id="PF00450">
    <property type="entry name" value="Peptidase_S10"/>
    <property type="match status" value="1"/>
</dbReference>
<dbReference type="OrthoDB" id="443318at2759"/>
<keyword evidence="3" id="KW-0964">Secreted</keyword>
<reference evidence="9" key="1">
    <citation type="submission" date="2022-01" db="EMBL/GenBank/DDBJ databases">
        <authorList>
            <person name="Braso-Vives M."/>
        </authorList>
    </citation>
    <scope>NUCLEOTIDE SEQUENCE</scope>
</reference>
<keyword evidence="8" id="KW-0121">Carboxypeptidase</keyword>